<accession>A0A105E9C1</accession>
<dbReference type="EMBL" id="LPLZ01000042">
    <property type="protein sequence ID" value="KWN15906.1"/>
    <property type="molecule type" value="Genomic_DNA"/>
</dbReference>
<evidence type="ECO:0000256" key="1">
    <source>
        <dbReference type="ARBA" id="ARBA00004141"/>
    </source>
</evidence>
<feature type="transmembrane region" description="Helical" evidence="8">
    <location>
        <begin position="420"/>
        <end position="438"/>
    </location>
</feature>
<feature type="transmembrane region" description="Helical" evidence="8">
    <location>
        <begin position="70"/>
        <end position="89"/>
    </location>
</feature>
<evidence type="ECO:0000256" key="8">
    <source>
        <dbReference type="SAM" id="Phobius"/>
    </source>
</evidence>
<feature type="transmembrane region" description="Helical" evidence="8">
    <location>
        <begin position="253"/>
        <end position="282"/>
    </location>
</feature>
<gene>
    <name evidence="9" type="ORF">F7R13_00750</name>
    <name evidence="10" type="ORF">WT83_14430</name>
</gene>
<evidence type="ECO:0000313" key="9">
    <source>
        <dbReference type="EMBL" id="KAB0686416.1"/>
    </source>
</evidence>
<evidence type="ECO:0000313" key="11">
    <source>
        <dbReference type="Proteomes" id="UP000068016"/>
    </source>
</evidence>
<name>A0A105E9C1_9BURK</name>
<dbReference type="GO" id="GO:0022857">
    <property type="term" value="F:transmembrane transporter activity"/>
    <property type="evidence" value="ECO:0007669"/>
    <property type="project" value="InterPro"/>
</dbReference>
<dbReference type="Gene3D" id="1.10.4160.10">
    <property type="entry name" value="Hydantoin permease"/>
    <property type="match status" value="1"/>
</dbReference>
<dbReference type="PANTHER" id="PTHR31806:SF1">
    <property type="entry name" value="PURINE-CYTOSINE PERMEASE FCY2-RELATED"/>
    <property type="match status" value="1"/>
</dbReference>
<comment type="subcellular location">
    <subcellularLocation>
        <location evidence="1">Membrane</location>
        <topology evidence="1">Multi-pass membrane protein</topology>
    </subcellularLocation>
</comment>
<dbReference type="PANTHER" id="PTHR31806">
    <property type="entry name" value="PURINE-CYTOSINE PERMEASE FCY2-RELATED"/>
    <property type="match status" value="1"/>
</dbReference>
<sequence length="513" mass="54693">MHHRSWRQMAEGRITQVESFGFERIPDASRYARPIDLFRLLFGGCNTFSTSVLGSFPVLVGLSFKAGVCAIVLGVLAGTCILAPMSLFGPRNGTSDPVSSGAHFGIHGRIVGSFLALLTSIAFFSLAVWSSGDALVGGAHNLVGVPVNGFTLGAAYMVFAVLVLIVCIYGFRFMLWVNKIAVWAASLLFVAGLFAFAGMFDMNYAGTLSQGSAGFWAAFVGAVLVALSNPVSFASTLGDWARYIPQQTPKRRVMGVVFAAQIATFVPFFFGLATATIIASKAPAFIASNDYVGGLLAVSPRWFLLPMCLIAIIGGMSTGTTALYGTGLDVSSMFPRFLNRVRATLLIGTIAIAFIFVGRFWFNLVESVATFSTLIDTFSCPWMAIMVIGYVTRRGFYLADDLQVFNRGLRGGHYWFTHGWNLRAMGAWLPAAFIGLSFVNLPGQFVGPLGNLAGGLDLSVPVSLLVGGLLYFVLLTVHPEAEGVYGPNGRFLVRGPRQAAGGVGAPAIQPKGS</sequence>
<dbReference type="Proteomes" id="UP000068016">
    <property type="component" value="Unassembled WGS sequence"/>
</dbReference>
<feature type="transmembrane region" description="Helical" evidence="8">
    <location>
        <begin position="345"/>
        <end position="362"/>
    </location>
</feature>
<evidence type="ECO:0000256" key="7">
    <source>
        <dbReference type="PIRNR" id="PIRNR002744"/>
    </source>
</evidence>
<evidence type="ECO:0000256" key="6">
    <source>
        <dbReference type="ARBA" id="ARBA00023136"/>
    </source>
</evidence>
<proteinExistence type="inferred from homology"/>
<evidence type="ECO:0000313" key="12">
    <source>
        <dbReference type="Proteomes" id="UP000473571"/>
    </source>
</evidence>
<keyword evidence="6 7" id="KW-0472">Membrane</keyword>
<feature type="transmembrane region" description="Helical" evidence="8">
    <location>
        <begin position="302"/>
        <end position="324"/>
    </location>
</feature>
<comment type="caution">
    <text evidence="10">The sequence shown here is derived from an EMBL/GenBank/DDBJ whole genome shotgun (WGS) entry which is preliminary data.</text>
</comment>
<dbReference type="InterPro" id="IPR001248">
    <property type="entry name" value="Pur-cyt_permease"/>
</dbReference>
<evidence type="ECO:0000313" key="10">
    <source>
        <dbReference type="EMBL" id="KWN15906.1"/>
    </source>
</evidence>
<feature type="transmembrane region" description="Helical" evidence="8">
    <location>
        <begin position="40"/>
        <end position="64"/>
    </location>
</feature>
<evidence type="ECO:0000256" key="3">
    <source>
        <dbReference type="ARBA" id="ARBA00022448"/>
    </source>
</evidence>
<dbReference type="Proteomes" id="UP000473571">
    <property type="component" value="Unassembled WGS sequence"/>
</dbReference>
<evidence type="ECO:0000256" key="5">
    <source>
        <dbReference type="ARBA" id="ARBA00022989"/>
    </source>
</evidence>
<dbReference type="EMBL" id="VZOL01000003">
    <property type="protein sequence ID" value="KAB0686416.1"/>
    <property type="molecule type" value="Genomic_DNA"/>
</dbReference>
<evidence type="ECO:0000256" key="4">
    <source>
        <dbReference type="ARBA" id="ARBA00022692"/>
    </source>
</evidence>
<dbReference type="Pfam" id="PF02133">
    <property type="entry name" value="Transp_cyt_pur"/>
    <property type="match status" value="1"/>
</dbReference>
<dbReference type="InterPro" id="IPR026030">
    <property type="entry name" value="Pur-cyt_permease_Fcy2/21/22"/>
</dbReference>
<keyword evidence="5 8" id="KW-1133">Transmembrane helix</keyword>
<reference evidence="9 12" key="2">
    <citation type="submission" date="2019-09" db="EMBL/GenBank/DDBJ databases">
        <title>Draft genome sequences of 48 bacterial type strains from the CCUG.</title>
        <authorList>
            <person name="Tunovic T."/>
            <person name="Pineiro-Iglesias B."/>
            <person name="Unosson C."/>
            <person name="Inganas E."/>
            <person name="Ohlen M."/>
            <person name="Cardew S."/>
            <person name="Jensie-Markopoulos S."/>
            <person name="Salva-Serra F."/>
            <person name="Jaen-Luchoro D."/>
            <person name="Karlsson R."/>
            <person name="Svensson-Stadler L."/>
            <person name="Chun J."/>
            <person name="Moore E."/>
        </authorList>
    </citation>
    <scope>NUCLEOTIDE SEQUENCE [LARGE SCALE GENOMIC DNA]</scope>
    <source>
        <strain evidence="9 12">CCUG 65687</strain>
    </source>
</reference>
<keyword evidence="4 8" id="KW-0812">Transmembrane</keyword>
<organism evidence="10 11">
    <name type="scientific">Burkholderia territorii</name>
    <dbReference type="NCBI Taxonomy" id="1503055"/>
    <lineage>
        <taxon>Bacteria</taxon>
        <taxon>Pseudomonadati</taxon>
        <taxon>Pseudomonadota</taxon>
        <taxon>Betaproteobacteria</taxon>
        <taxon>Burkholderiales</taxon>
        <taxon>Burkholderiaceae</taxon>
        <taxon>Burkholderia</taxon>
        <taxon>Burkholderia cepacia complex</taxon>
    </lineage>
</organism>
<feature type="transmembrane region" description="Helical" evidence="8">
    <location>
        <begin position="180"/>
        <end position="200"/>
    </location>
</feature>
<feature type="transmembrane region" description="Helical" evidence="8">
    <location>
        <begin position="368"/>
        <end position="391"/>
    </location>
</feature>
<comment type="similarity">
    <text evidence="2 7">Belongs to the purine-cytosine permease (2.A.39) family.</text>
</comment>
<protein>
    <submittedName>
        <fullName evidence="9">Cytosine permease</fullName>
    </submittedName>
    <submittedName>
        <fullName evidence="10">Nitrate reductase</fullName>
    </submittedName>
</protein>
<keyword evidence="3 7" id="KW-0813">Transport</keyword>
<dbReference type="AlphaFoldDB" id="A0A105E9C1"/>
<feature type="transmembrane region" description="Helical" evidence="8">
    <location>
        <begin position="150"/>
        <end position="171"/>
    </location>
</feature>
<dbReference type="PIRSF" id="PIRSF002744">
    <property type="entry name" value="Pur-cyt_permease"/>
    <property type="match status" value="1"/>
</dbReference>
<dbReference type="GO" id="GO:0005886">
    <property type="term" value="C:plasma membrane"/>
    <property type="evidence" value="ECO:0007669"/>
    <property type="project" value="TreeGrafter"/>
</dbReference>
<reference evidence="10 11" key="1">
    <citation type="submission" date="2015-11" db="EMBL/GenBank/DDBJ databases">
        <title>Expanding the genomic diversity of Burkholderia species for the development of highly accurate diagnostics.</title>
        <authorList>
            <person name="Sahl J."/>
            <person name="Keim P."/>
            <person name="Wagner D."/>
        </authorList>
    </citation>
    <scope>NUCLEOTIDE SEQUENCE [LARGE SCALE GENOMIC DNA]</scope>
    <source>
        <strain evidence="10 11">MSMB793WGS</strain>
    </source>
</reference>
<feature type="transmembrane region" description="Helical" evidence="8">
    <location>
        <begin position="215"/>
        <end position="241"/>
    </location>
</feature>
<evidence type="ECO:0000256" key="2">
    <source>
        <dbReference type="ARBA" id="ARBA00008974"/>
    </source>
</evidence>
<feature type="transmembrane region" description="Helical" evidence="8">
    <location>
        <begin position="110"/>
        <end position="130"/>
    </location>
</feature>
<feature type="transmembrane region" description="Helical" evidence="8">
    <location>
        <begin position="458"/>
        <end position="477"/>
    </location>
</feature>